<keyword evidence="4 7" id="KW-0812">Transmembrane</keyword>
<keyword evidence="6 7" id="KW-0472">Membrane</keyword>
<comment type="similarity">
    <text evidence="7">Belongs to the binding-protein-dependent transport system permease family.</text>
</comment>
<keyword evidence="3" id="KW-1003">Cell membrane</keyword>
<dbReference type="AlphaFoldDB" id="A0A7X2H0Q3"/>
<reference evidence="9 10" key="1">
    <citation type="submission" date="2019-11" db="EMBL/GenBank/DDBJ databases">
        <title>Paenibacillus monticola sp. nov., a novel PGPR strain isolated from mountain sample in China.</title>
        <authorList>
            <person name="Zhao Q."/>
            <person name="Li H.-P."/>
            <person name="Zhang J.-L."/>
        </authorList>
    </citation>
    <scope>NUCLEOTIDE SEQUENCE [LARGE SCALE GENOMIC DNA]</scope>
    <source>
        <strain evidence="9 10">LC-T2</strain>
    </source>
</reference>
<dbReference type="CDD" id="cd06261">
    <property type="entry name" value="TM_PBP2"/>
    <property type="match status" value="1"/>
</dbReference>
<organism evidence="9 10">
    <name type="scientific">Paenibacillus monticola</name>
    <dbReference type="NCBI Taxonomy" id="2666075"/>
    <lineage>
        <taxon>Bacteria</taxon>
        <taxon>Bacillati</taxon>
        <taxon>Bacillota</taxon>
        <taxon>Bacilli</taxon>
        <taxon>Bacillales</taxon>
        <taxon>Paenibacillaceae</taxon>
        <taxon>Paenibacillus</taxon>
    </lineage>
</organism>
<feature type="transmembrane region" description="Helical" evidence="7">
    <location>
        <begin position="244"/>
        <end position="265"/>
    </location>
</feature>
<protein>
    <submittedName>
        <fullName evidence="9">ABC transporter permease subunit</fullName>
    </submittedName>
</protein>
<evidence type="ECO:0000256" key="6">
    <source>
        <dbReference type="ARBA" id="ARBA00023136"/>
    </source>
</evidence>
<evidence type="ECO:0000256" key="2">
    <source>
        <dbReference type="ARBA" id="ARBA00022448"/>
    </source>
</evidence>
<name>A0A7X2H0Q3_9BACL</name>
<evidence type="ECO:0000256" key="3">
    <source>
        <dbReference type="ARBA" id="ARBA00022475"/>
    </source>
</evidence>
<dbReference type="Pfam" id="PF00528">
    <property type="entry name" value="BPD_transp_1"/>
    <property type="match status" value="1"/>
</dbReference>
<keyword evidence="2 7" id="KW-0813">Transport</keyword>
<keyword evidence="10" id="KW-1185">Reference proteome</keyword>
<evidence type="ECO:0000256" key="5">
    <source>
        <dbReference type="ARBA" id="ARBA00022989"/>
    </source>
</evidence>
<accession>A0A7X2H0Q3</accession>
<feature type="transmembrane region" description="Helical" evidence="7">
    <location>
        <begin position="16"/>
        <end position="38"/>
    </location>
</feature>
<dbReference type="PROSITE" id="PS50928">
    <property type="entry name" value="ABC_TM1"/>
    <property type="match status" value="1"/>
</dbReference>
<dbReference type="EMBL" id="WJXB01000001">
    <property type="protein sequence ID" value="MRN51432.1"/>
    <property type="molecule type" value="Genomic_DNA"/>
</dbReference>
<dbReference type="GO" id="GO:0055085">
    <property type="term" value="P:transmembrane transport"/>
    <property type="evidence" value="ECO:0007669"/>
    <property type="project" value="InterPro"/>
</dbReference>
<feature type="domain" description="ABC transmembrane type-1" evidence="8">
    <location>
        <begin position="75"/>
        <end position="265"/>
    </location>
</feature>
<feature type="transmembrane region" description="Helical" evidence="7">
    <location>
        <begin position="146"/>
        <end position="165"/>
    </location>
</feature>
<dbReference type="GO" id="GO:0005886">
    <property type="term" value="C:plasma membrane"/>
    <property type="evidence" value="ECO:0007669"/>
    <property type="project" value="UniProtKB-SubCell"/>
</dbReference>
<keyword evidence="5 7" id="KW-1133">Transmembrane helix</keyword>
<dbReference type="RefSeq" id="WP_154115998.1">
    <property type="nucleotide sequence ID" value="NZ_WJXB01000001.1"/>
</dbReference>
<evidence type="ECO:0000313" key="9">
    <source>
        <dbReference type="EMBL" id="MRN51432.1"/>
    </source>
</evidence>
<proteinExistence type="inferred from homology"/>
<evidence type="ECO:0000313" key="10">
    <source>
        <dbReference type="Proteomes" id="UP000463051"/>
    </source>
</evidence>
<evidence type="ECO:0000256" key="4">
    <source>
        <dbReference type="ARBA" id="ARBA00022692"/>
    </source>
</evidence>
<feature type="transmembrane region" description="Helical" evidence="7">
    <location>
        <begin position="186"/>
        <end position="211"/>
    </location>
</feature>
<dbReference type="InterPro" id="IPR000515">
    <property type="entry name" value="MetI-like"/>
</dbReference>
<feature type="transmembrane region" description="Helical" evidence="7">
    <location>
        <begin position="112"/>
        <end position="134"/>
    </location>
</feature>
<dbReference type="Gene3D" id="1.10.3720.10">
    <property type="entry name" value="MetI-like"/>
    <property type="match status" value="1"/>
</dbReference>
<dbReference type="Proteomes" id="UP000463051">
    <property type="component" value="Unassembled WGS sequence"/>
</dbReference>
<dbReference type="SUPFAM" id="SSF161098">
    <property type="entry name" value="MetI-like"/>
    <property type="match status" value="1"/>
</dbReference>
<gene>
    <name evidence="9" type="ORF">GJB61_00215</name>
</gene>
<comment type="subcellular location">
    <subcellularLocation>
        <location evidence="1 7">Cell membrane</location>
        <topology evidence="1 7">Multi-pass membrane protein</topology>
    </subcellularLocation>
</comment>
<sequence>MTHSKSKFSIPDFLKYLSLIIGVFVVLFPPYVVIVNAFKSTDEFNSSSSMALPKNFLNFDNFIAVFQRGGLLSGFGNVLIIIVITLTLNILFGTMVAFVLGRFSFKLKPIVFGAYLVATIIPSITTQVATFGIIKNMGLYNTLGAPIVLYIGADVIQIILYLQFIRNIPVDLDESAMVEGASLFKIYRSIIFPLLTPATATLIILKTISIYNDMYIPYLYMPKQSLGVVTTVLMRFQGVNSGEWNLICAAILLILLPTIVLYFFLQRYIFEGVTSGAVK</sequence>
<evidence type="ECO:0000256" key="7">
    <source>
        <dbReference type="RuleBase" id="RU363032"/>
    </source>
</evidence>
<dbReference type="PANTHER" id="PTHR43744:SF3">
    <property type="entry name" value="LACTOSE TRANSPORT SYSTEM PERMEASE PROTEIN LACG"/>
    <property type="match status" value="1"/>
</dbReference>
<evidence type="ECO:0000259" key="8">
    <source>
        <dbReference type="PROSITE" id="PS50928"/>
    </source>
</evidence>
<feature type="transmembrane region" description="Helical" evidence="7">
    <location>
        <begin position="78"/>
        <end position="100"/>
    </location>
</feature>
<dbReference type="PANTHER" id="PTHR43744">
    <property type="entry name" value="ABC TRANSPORTER PERMEASE PROTEIN MG189-RELATED-RELATED"/>
    <property type="match status" value="1"/>
</dbReference>
<dbReference type="InterPro" id="IPR035906">
    <property type="entry name" value="MetI-like_sf"/>
</dbReference>
<evidence type="ECO:0000256" key="1">
    <source>
        <dbReference type="ARBA" id="ARBA00004651"/>
    </source>
</evidence>
<comment type="caution">
    <text evidence="9">The sequence shown here is derived from an EMBL/GenBank/DDBJ whole genome shotgun (WGS) entry which is preliminary data.</text>
</comment>